<proteinExistence type="predicted"/>
<name>A0A0F9M2H3_9ZZZZ</name>
<sequence>MVQRIGGQLAPSIALGGHGHQLAVRAISNAEHPYTVDQDDQQLWINSSIGVVTLTLEDPANATHQILMIVVVDSTNTITLTPTVGLIDGAASITITASRIISCDGNEWRTASDASAPAASTATIQRDVAGLVASDDFDRADGAIGADWTVNSANAPTIVSNELSTTPTGTDEDATLDASAGLDEMFVQSFCRSGNTSVPLGVLAKWDDAVGGYM</sequence>
<feature type="non-terminal residue" evidence="1">
    <location>
        <position position="214"/>
    </location>
</feature>
<dbReference type="AlphaFoldDB" id="A0A0F9M2H3"/>
<reference evidence="1" key="1">
    <citation type="journal article" date="2015" name="Nature">
        <title>Complex archaea that bridge the gap between prokaryotes and eukaryotes.</title>
        <authorList>
            <person name="Spang A."/>
            <person name="Saw J.H."/>
            <person name="Jorgensen S.L."/>
            <person name="Zaremba-Niedzwiedzka K."/>
            <person name="Martijn J."/>
            <person name="Lind A.E."/>
            <person name="van Eijk R."/>
            <person name="Schleper C."/>
            <person name="Guy L."/>
            <person name="Ettema T.J."/>
        </authorList>
    </citation>
    <scope>NUCLEOTIDE SEQUENCE</scope>
</reference>
<comment type="caution">
    <text evidence="1">The sequence shown here is derived from an EMBL/GenBank/DDBJ whole genome shotgun (WGS) entry which is preliminary data.</text>
</comment>
<protein>
    <submittedName>
        <fullName evidence="1">Uncharacterized protein</fullName>
    </submittedName>
</protein>
<organism evidence="1">
    <name type="scientific">marine sediment metagenome</name>
    <dbReference type="NCBI Taxonomy" id="412755"/>
    <lineage>
        <taxon>unclassified sequences</taxon>
        <taxon>metagenomes</taxon>
        <taxon>ecological metagenomes</taxon>
    </lineage>
</organism>
<evidence type="ECO:0000313" key="1">
    <source>
        <dbReference type="EMBL" id="KKM70830.1"/>
    </source>
</evidence>
<accession>A0A0F9M2H3</accession>
<gene>
    <name evidence="1" type="ORF">LCGC14_1436820</name>
</gene>
<dbReference type="EMBL" id="LAZR01009743">
    <property type="protein sequence ID" value="KKM70830.1"/>
    <property type="molecule type" value="Genomic_DNA"/>
</dbReference>